<keyword evidence="1" id="KW-0472">Membrane</keyword>
<evidence type="ECO:0000313" key="2">
    <source>
        <dbReference type="EMBL" id="CAE0405653.1"/>
    </source>
</evidence>
<feature type="transmembrane region" description="Helical" evidence="1">
    <location>
        <begin position="327"/>
        <end position="349"/>
    </location>
</feature>
<gene>
    <name evidence="2" type="ORF">ACOF00016_LOCUS3654</name>
</gene>
<feature type="transmembrane region" description="Helical" evidence="1">
    <location>
        <begin position="51"/>
        <end position="72"/>
    </location>
</feature>
<feature type="transmembrane region" description="Helical" evidence="1">
    <location>
        <begin position="461"/>
        <end position="486"/>
    </location>
</feature>
<name>A0A7S3KYZ6_9STRA</name>
<feature type="transmembrane region" description="Helical" evidence="1">
    <location>
        <begin position="385"/>
        <end position="407"/>
    </location>
</feature>
<sequence>MTTPATALHIPTATATPVSLLDTTPSSTTTANGNAFHRVTWTADIQPHLQTAALITGSFVVAWAWDLLLYAVSHTAAKENPLRDQIGFAHARAPPYWPVLLVQYLVVCALAAVLSHAVVNGHGGGWDAGARSVAIRAIEFIPSPVFAGKLMAYLGNFDHLGMGTRAVVNLAVTAGAAILAHALPLELGNRFVPNGSLARFTPIVQETLGFGLGIAWNVWLGQVFGPHHSSTHKGDDHDFDIVHFIAMAGYLAVVLLLALRLSTLKQEYAMHHQQQQQHSTLSSNPNTTAATTPSFWERQYDLASFAMQVVCAFTIVAFLDDFLSHNAWYGTVEVMALLLVISAVLSALVSSVDLDVLRARQQEQLMDNDPSTPGVWSSGPATCLLFIPCLWCCCPWVPAFVLLSSINTTASTAHIKEDWYALIAMVMGLAASIEASNLVTAGVDTIAAATFSCTDKHCPSPWLFCALQGGVAIILTIVLIPALGALCQQEESETTSVTIRKQDEDGTVGEKQSLLAV</sequence>
<feature type="transmembrane region" description="Helical" evidence="1">
    <location>
        <begin position="166"/>
        <end position="183"/>
    </location>
</feature>
<organism evidence="2">
    <name type="scientific">Amphora coffeiformis</name>
    <dbReference type="NCBI Taxonomy" id="265554"/>
    <lineage>
        <taxon>Eukaryota</taxon>
        <taxon>Sar</taxon>
        <taxon>Stramenopiles</taxon>
        <taxon>Ochrophyta</taxon>
        <taxon>Bacillariophyta</taxon>
        <taxon>Bacillariophyceae</taxon>
        <taxon>Bacillariophycidae</taxon>
        <taxon>Thalassiophysales</taxon>
        <taxon>Catenulaceae</taxon>
        <taxon>Amphora</taxon>
    </lineage>
</organism>
<feature type="transmembrane region" description="Helical" evidence="1">
    <location>
        <begin position="93"/>
        <end position="114"/>
    </location>
</feature>
<keyword evidence="1" id="KW-0812">Transmembrane</keyword>
<keyword evidence="1" id="KW-1133">Transmembrane helix</keyword>
<feature type="transmembrane region" description="Helical" evidence="1">
    <location>
        <begin position="203"/>
        <end position="220"/>
    </location>
</feature>
<protein>
    <submittedName>
        <fullName evidence="2">Uncharacterized protein</fullName>
    </submittedName>
</protein>
<evidence type="ECO:0000256" key="1">
    <source>
        <dbReference type="SAM" id="Phobius"/>
    </source>
</evidence>
<feature type="transmembrane region" description="Helical" evidence="1">
    <location>
        <begin position="241"/>
        <end position="261"/>
    </location>
</feature>
<accession>A0A7S3KYZ6</accession>
<dbReference type="EMBL" id="HBIM01004270">
    <property type="protein sequence ID" value="CAE0405653.1"/>
    <property type="molecule type" value="Transcribed_RNA"/>
</dbReference>
<feature type="transmembrane region" description="Helical" evidence="1">
    <location>
        <begin position="302"/>
        <end position="320"/>
    </location>
</feature>
<feature type="transmembrane region" description="Helical" evidence="1">
    <location>
        <begin position="134"/>
        <end position="154"/>
    </location>
</feature>
<feature type="transmembrane region" description="Helical" evidence="1">
    <location>
        <begin position="419"/>
        <end position="441"/>
    </location>
</feature>
<reference evidence="2" key="1">
    <citation type="submission" date="2021-01" db="EMBL/GenBank/DDBJ databases">
        <authorList>
            <person name="Corre E."/>
            <person name="Pelletier E."/>
            <person name="Niang G."/>
            <person name="Scheremetjew M."/>
            <person name="Finn R."/>
            <person name="Kale V."/>
            <person name="Holt S."/>
            <person name="Cochrane G."/>
            <person name="Meng A."/>
            <person name="Brown T."/>
            <person name="Cohen L."/>
        </authorList>
    </citation>
    <scope>NUCLEOTIDE SEQUENCE</scope>
    <source>
        <strain evidence="2">CCMP127</strain>
    </source>
</reference>
<dbReference type="AlphaFoldDB" id="A0A7S3KYZ6"/>
<proteinExistence type="predicted"/>